<dbReference type="Proteomes" id="UP000717328">
    <property type="component" value="Unassembled WGS sequence"/>
</dbReference>
<keyword evidence="4 6" id="KW-1133">Transmembrane helix</keyword>
<evidence type="ECO:0000256" key="2">
    <source>
        <dbReference type="ARBA" id="ARBA00008337"/>
    </source>
</evidence>
<evidence type="ECO:0000256" key="4">
    <source>
        <dbReference type="ARBA" id="ARBA00022989"/>
    </source>
</evidence>
<evidence type="ECO:0000256" key="3">
    <source>
        <dbReference type="ARBA" id="ARBA00022692"/>
    </source>
</evidence>
<sequence>MATATKALSDIFTLTSAFSLAGVLGVYLVAYLGAHTFLPKNARRTERWTFIWLAFDALIHFSFEGSFLWLSVFGRQVNTSTGPFAAMWREYAAADFRWGFADPTVVSLELLTVLGAGPLCCYILYLLARGDHARHYWIVVLSTAEIYGGCVCNG</sequence>
<evidence type="ECO:0000313" key="10">
    <source>
        <dbReference type="Proteomes" id="UP000717328"/>
    </source>
</evidence>
<keyword evidence="5 6" id="KW-0472">Membrane</keyword>
<feature type="transmembrane region" description="Helical" evidence="7">
    <location>
        <begin position="50"/>
        <end position="70"/>
    </location>
</feature>
<keyword evidence="10" id="KW-1185">Reference proteome</keyword>
<feature type="transmembrane region" description="Helical" evidence="7">
    <location>
        <begin position="105"/>
        <end position="128"/>
    </location>
</feature>
<keyword evidence="3 6" id="KW-0812">Transmembrane</keyword>
<evidence type="ECO:0000259" key="8">
    <source>
        <dbReference type="PROSITE" id="PS51751"/>
    </source>
</evidence>
<protein>
    <recommendedName>
        <fullName evidence="8">EXPERA domain-containing protein</fullName>
    </recommendedName>
</protein>
<evidence type="ECO:0000256" key="6">
    <source>
        <dbReference type="PROSITE-ProRule" id="PRU01087"/>
    </source>
</evidence>
<dbReference type="PANTHER" id="PTHR14207:SF1">
    <property type="entry name" value="EMOPAMIL-BINDING PROTEIN-LIKE"/>
    <property type="match status" value="1"/>
</dbReference>
<comment type="subcellular location">
    <subcellularLocation>
        <location evidence="1">Membrane</location>
        <topology evidence="1">Multi-pass membrane protein</topology>
    </subcellularLocation>
</comment>
<feature type="domain" description="EXPERA" evidence="8">
    <location>
        <begin position="45"/>
        <end position="154"/>
    </location>
</feature>
<dbReference type="GO" id="GO:0016125">
    <property type="term" value="P:sterol metabolic process"/>
    <property type="evidence" value="ECO:0007669"/>
    <property type="project" value="InterPro"/>
</dbReference>
<dbReference type="EMBL" id="JABCKI010000095">
    <property type="protein sequence ID" value="KAG5652816.1"/>
    <property type="molecule type" value="Genomic_DNA"/>
</dbReference>
<evidence type="ECO:0000256" key="7">
    <source>
        <dbReference type="SAM" id="Phobius"/>
    </source>
</evidence>
<dbReference type="GO" id="GO:0005783">
    <property type="term" value="C:endoplasmic reticulum"/>
    <property type="evidence" value="ECO:0007669"/>
    <property type="project" value="TreeGrafter"/>
</dbReference>
<dbReference type="InterPro" id="IPR033118">
    <property type="entry name" value="EXPERA"/>
</dbReference>
<dbReference type="PANTHER" id="PTHR14207">
    <property type="entry name" value="STEROL ISOMERASE"/>
    <property type="match status" value="1"/>
</dbReference>
<feature type="transmembrane region" description="Helical" evidence="7">
    <location>
        <begin position="12"/>
        <end position="38"/>
    </location>
</feature>
<reference evidence="9" key="2">
    <citation type="submission" date="2021-10" db="EMBL/GenBank/DDBJ databases">
        <title>Phylogenomics reveals ancestral predisposition of the termite-cultivated fungus Termitomyces towards a domesticated lifestyle.</title>
        <authorList>
            <person name="Auxier B."/>
            <person name="Grum-Grzhimaylo A."/>
            <person name="Cardenas M.E."/>
            <person name="Lodge J.D."/>
            <person name="Laessoe T."/>
            <person name="Pedersen O."/>
            <person name="Smith M.E."/>
            <person name="Kuyper T.W."/>
            <person name="Franco-Molano E.A."/>
            <person name="Baroni T.J."/>
            <person name="Aanen D.K."/>
        </authorList>
    </citation>
    <scope>NUCLEOTIDE SEQUENCE</scope>
    <source>
        <strain evidence="9">D49</strain>
    </source>
</reference>
<gene>
    <name evidence="9" type="ORF">H0H81_003532</name>
</gene>
<dbReference type="GO" id="GO:0016020">
    <property type="term" value="C:membrane"/>
    <property type="evidence" value="ECO:0007669"/>
    <property type="project" value="UniProtKB-SubCell"/>
</dbReference>
<name>A0A9P7KMQ2_9AGAR</name>
<dbReference type="InterPro" id="IPR007905">
    <property type="entry name" value="EBP"/>
</dbReference>
<evidence type="ECO:0000256" key="1">
    <source>
        <dbReference type="ARBA" id="ARBA00004141"/>
    </source>
</evidence>
<dbReference type="Pfam" id="PF05241">
    <property type="entry name" value="EBP"/>
    <property type="match status" value="1"/>
</dbReference>
<evidence type="ECO:0000313" key="9">
    <source>
        <dbReference type="EMBL" id="KAG5652816.1"/>
    </source>
</evidence>
<dbReference type="OrthoDB" id="58557at2759"/>
<proteinExistence type="inferred from homology"/>
<evidence type="ECO:0000256" key="5">
    <source>
        <dbReference type="ARBA" id="ARBA00023136"/>
    </source>
</evidence>
<reference evidence="9" key="1">
    <citation type="submission" date="2021-02" db="EMBL/GenBank/DDBJ databases">
        <authorList>
            <person name="Nieuwenhuis M."/>
            <person name="Van De Peppel L.J.J."/>
        </authorList>
    </citation>
    <scope>NUCLEOTIDE SEQUENCE</scope>
    <source>
        <strain evidence="9">D49</strain>
    </source>
</reference>
<organism evidence="9 10">
    <name type="scientific">Sphagnurus paluster</name>
    <dbReference type="NCBI Taxonomy" id="117069"/>
    <lineage>
        <taxon>Eukaryota</taxon>
        <taxon>Fungi</taxon>
        <taxon>Dikarya</taxon>
        <taxon>Basidiomycota</taxon>
        <taxon>Agaricomycotina</taxon>
        <taxon>Agaricomycetes</taxon>
        <taxon>Agaricomycetidae</taxon>
        <taxon>Agaricales</taxon>
        <taxon>Tricholomatineae</taxon>
        <taxon>Lyophyllaceae</taxon>
        <taxon>Sphagnurus</taxon>
    </lineage>
</organism>
<accession>A0A9P7KMQ2</accession>
<dbReference type="AlphaFoldDB" id="A0A9P7KMQ2"/>
<dbReference type="PROSITE" id="PS51751">
    <property type="entry name" value="EXPERA"/>
    <property type="match status" value="1"/>
</dbReference>
<dbReference type="GO" id="GO:0047750">
    <property type="term" value="F:cholestenol delta-isomerase activity"/>
    <property type="evidence" value="ECO:0007669"/>
    <property type="project" value="InterPro"/>
</dbReference>
<comment type="similarity">
    <text evidence="2">Belongs to the EBP family.</text>
</comment>
<comment type="caution">
    <text evidence="9">The sequence shown here is derived from an EMBL/GenBank/DDBJ whole genome shotgun (WGS) entry which is preliminary data.</text>
</comment>